<dbReference type="PANTHER" id="PTHR40572:SF1">
    <property type="entry name" value="PROTEIN BAX"/>
    <property type="match status" value="1"/>
</dbReference>
<protein>
    <submittedName>
        <fullName evidence="2">Glucosaminidase domain-containing protein</fullName>
    </submittedName>
</protein>
<dbReference type="AlphaFoldDB" id="A0A9J7ATK2"/>
<dbReference type="Pfam" id="PF01832">
    <property type="entry name" value="Glucosaminidase"/>
    <property type="match status" value="1"/>
</dbReference>
<dbReference type="GO" id="GO:0004040">
    <property type="term" value="F:amidase activity"/>
    <property type="evidence" value="ECO:0007669"/>
    <property type="project" value="InterPro"/>
</dbReference>
<sequence>MGRFVLAFAAALVVLVICNAFNRTAPIMEPVDNLASRYDGRSVERVEFVAFDELAPLTRELNYTPETWLAGQIDVPRLVLLRVPERFGEVTVNEITVERKKRMFFRMVLPLVLIANEEVASERAEFLSLRDRIRESRIPHADDLKELHRFAQRYGVPVGGDVISVTKILNALERRIDIVPPSLALAQAATESAWGTSRFAIEGNALFGQWTFGRKGMVPEEQRAEKGDHKVAAFRTPLNSVRSYLKNLNTHRAYSEFRETRAALRRQGANPSGKTLAVALSRYSERGAEYVKEILEIIGANGLSILDRSKLLEGTVYELLPVWRGES</sequence>
<dbReference type="RefSeq" id="WP_257769883.1">
    <property type="nucleotide sequence ID" value="NZ_CP102480.1"/>
</dbReference>
<accession>A0A9J7ATK2</accession>
<organism evidence="2 3">
    <name type="scientific">Nisaea acidiphila</name>
    <dbReference type="NCBI Taxonomy" id="1862145"/>
    <lineage>
        <taxon>Bacteria</taxon>
        <taxon>Pseudomonadati</taxon>
        <taxon>Pseudomonadota</taxon>
        <taxon>Alphaproteobacteria</taxon>
        <taxon>Rhodospirillales</taxon>
        <taxon>Thalassobaculaceae</taxon>
        <taxon>Nisaea</taxon>
    </lineage>
</organism>
<dbReference type="PANTHER" id="PTHR40572">
    <property type="entry name" value="PROTEIN BAX"/>
    <property type="match status" value="1"/>
</dbReference>
<dbReference type="SMART" id="SM00047">
    <property type="entry name" value="LYZ2"/>
    <property type="match status" value="1"/>
</dbReference>
<dbReference type="Gene3D" id="1.10.530.10">
    <property type="match status" value="1"/>
</dbReference>
<keyword evidence="3" id="KW-1185">Reference proteome</keyword>
<gene>
    <name evidence="2" type="ORF">NUH88_03010</name>
</gene>
<feature type="domain" description="Mannosyl-glycoprotein endo-beta-N-acetylglucosamidase-like" evidence="1">
    <location>
        <begin position="155"/>
        <end position="291"/>
    </location>
</feature>
<reference evidence="2" key="1">
    <citation type="submission" date="2022-08" db="EMBL/GenBank/DDBJ databases">
        <title>Nisaea acidiphila sp. nov., isolated from a marine algal debris and emended description of the genus Nisaea Urios et al. 2008.</title>
        <authorList>
            <person name="Kwon K."/>
        </authorList>
    </citation>
    <scope>NUCLEOTIDE SEQUENCE</scope>
    <source>
        <strain evidence="2">MEBiC11861</strain>
    </source>
</reference>
<evidence type="ECO:0000313" key="2">
    <source>
        <dbReference type="EMBL" id="UUX50672.1"/>
    </source>
</evidence>
<evidence type="ECO:0000259" key="1">
    <source>
        <dbReference type="SMART" id="SM00047"/>
    </source>
</evidence>
<dbReference type="KEGG" id="naci:NUH88_03010"/>
<name>A0A9J7ATK2_9PROT</name>
<dbReference type="Proteomes" id="UP001060336">
    <property type="component" value="Chromosome"/>
</dbReference>
<dbReference type="InterPro" id="IPR002901">
    <property type="entry name" value="MGlyc_endo_b_GlcNAc-like_dom"/>
</dbReference>
<dbReference type="InterPro" id="IPR053195">
    <property type="entry name" value="Bax-like"/>
</dbReference>
<proteinExistence type="predicted"/>
<evidence type="ECO:0000313" key="3">
    <source>
        <dbReference type="Proteomes" id="UP001060336"/>
    </source>
</evidence>
<dbReference type="EMBL" id="CP102480">
    <property type="protein sequence ID" value="UUX50672.1"/>
    <property type="molecule type" value="Genomic_DNA"/>
</dbReference>